<feature type="compositionally biased region" description="Basic and acidic residues" evidence="8">
    <location>
        <begin position="526"/>
        <end position="546"/>
    </location>
</feature>
<keyword evidence="2" id="KW-0547">Nucleotide-binding</keyword>
<evidence type="ECO:0000256" key="8">
    <source>
        <dbReference type="SAM" id="MobiDB-lite"/>
    </source>
</evidence>
<dbReference type="GO" id="GO:0005524">
    <property type="term" value="F:ATP binding"/>
    <property type="evidence" value="ECO:0007669"/>
    <property type="project" value="UniProtKB-KW"/>
</dbReference>
<dbReference type="PROSITE" id="PS51192">
    <property type="entry name" value="HELICASE_ATP_BIND_1"/>
    <property type="match status" value="1"/>
</dbReference>
<comment type="similarity">
    <text evidence="1">Belongs to the helicase family. RecQ subfamily.</text>
</comment>
<dbReference type="PROSITE" id="PS51194">
    <property type="entry name" value="HELICASE_CTER"/>
    <property type="match status" value="1"/>
</dbReference>
<evidence type="ECO:0000256" key="3">
    <source>
        <dbReference type="ARBA" id="ARBA00022801"/>
    </source>
</evidence>
<dbReference type="PhylomeDB" id="A0A0G4FZJ7"/>
<dbReference type="GO" id="GO:0005737">
    <property type="term" value="C:cytoplasm"/>
    <property type="evidence" value="ECO:0007669"/>
    <property type="project" value="TreeGrafter"/>
</dbReference>
<dbReference type="SUPFAM" id="SSF52540">
    <property type="entry name" value="P-loop containing nucleoside triphosphate hydrolases"/>
    <property type="match status" value="1"/>
</dbReference>
<dbReference type="AlphaFoldDB" id="A0A0G4FZJ7"/>
<evidence type="ECO:0000259" key="10">
    <source>
        <dbReference type="PROSITE" id="PS51194"/>
    </source>
</evidence>
<feature type="region of interest" description="Disordered" evidence="8">
    <location>
        <begin position="511"/>
        <end position="580"/>
    </location>
</feature>
<dbReference type="Pfam" id="PF00271">
    <property type="entry name" value="Helicase_C"/>
    <property type="match status" value="1"/>
</dbReference>
<evidence type="ECO:0000256" key="7">
    <source>
        <dbReference type="ARBA" id="ARBA00034808"/>
    </source>
</evidence>
<protein>
    <recommendedName>
        <fullName evidence="7">DNA 3'-5' helicase</fullName>
        <ecNumber evidence="7">5.6.2.4</ecNumber>
    </recommendedName>
</protein>
<keyword evidence="3" id="KW-0378">Hydrolase</keyword>
<evidence type="ECO:0000256" key="5">
    <source>
        <dbReference type="ARBA" id="ARBA00022840"/>
    </source>
</evidence>
<evidence type="ECO:0000256" key="4">
    <source>
        <dbReference type="ARBA" id="ARBA00022806"/>
    </source>
</evidence>
<keyword evidence="4" id="KW-0347">Helicase</keyword>
<evidence type="ECO:0000313" key="11">
    <source>
        <dbReference type="EMBL" id="CEM20759.1"/>
    </source>
</evidence>
<dbReference type="InterPro" id="IPR014001">
    <property type="entry name" value="Helicase_ATP-bd"/>
</dbReference>
<dbReference type="GO" id="GO:0016787">
    <property type="term" value="F:hydrolase activity"/>
    <property type="evidence" value="ECO:0007669"/>
    <property type="project" value="UniProtKB-KW"/>
</dbReference>
<dbReference type="GO" id="GO:0043138">
    <property type="term" value="F:3'-5' DNA helicase activity"/>
    <property type="evidence" value="ECO:0007669"/>
    <property type="project" value="UniProtKB-EC"/>
</dbReference>
<dbReference type="NCBIfam" id="TIGR00614">
    <property type="entry name" value="recQ_fam"/>
    <property type="match status" value="1"/>
</dbReference>
<dbReference type="GO" id="GO:0000724">
    <property type="term" value="P:double-strand break repair via homologous recombination"/>
    <property type="evidence" value="ECO:0007669"/>
    <property type="project" value="TreeGrafter"/>
</dbReference>
<dbReference type="GO" id="GO:0003676">
    <property type="term" value="F:nucleic acid binding"/>
    <property type="evidence" value="ECO:0007669"/>
    <property type="project" value="InterPro"/>
</dbReference>
<comment type="catalytic activity">
    <reaction evidence="6">
        <text>Couples ATP hydrolysis with the unwinding of duplex DNA by translocating in the 3'-5' direction.</text>
        <dbReference type="EC" id="5.6.2.4"/>
    </reaction>
</comment>
<evidence type="ECO:0000256" key="1">
    <source>
        <dbReference type="ARBA" id="ARBA00005446"/>
    </source>
</evidence>
<evidence type="ECO:0000256" key="2">
    <source>
        <dbReference type="ARBA" id="ARBA00022741"/>
    </source>
</evidence>
<organism evidence="11">
    <name type="scientific">Chromera velia CCMP2878</name>
    <dbReference type="NCBI Taxonomy" id="1169474"/>
    <lineage>
        <taxon>Eukaryota</taxon>
        <taxon>Sar</taxon>
        <taxon>Alveolata</taxon>
        <taxon>Colpodellida</taxon>
        <taxon>Chromeraceae</taxon>
        <taxon>Chromera</taxon>
    </lineage>
</organism>
<dbReference type="Gene3D" id="3.40.50.300">
    <property type="entry name" value="P-loop containing nucleotide triphosphate hydrolases"/>
    <property type="match status" value="2"/>
</dbReference>
<sequence>MMDQLEKLKEKDIAAAVFSSKTSSEERVRVEGELRKDSPSLRVVYLTPEGVQRKAVKDILKGLSKRKMLALIAIDEAHCISAWGPDFRPKYLELKWMKEQLEDVPVVALTASATPKVAEDIVRHLKLASPASFHVSIVRPNIFLEVRNKQTSEDDLVGDAVNIFKDDKLEDGRLPSVLIYCLNKADCKKFAEKLRKKGMTARHYHAGVDDEERTQTQRDWIDGVIQCVVSTVAFGMGVDNKRCKYVFHFDMPPSTDRYYQEFGRCGRDGRAARAVLWFSITDVRRGKTLLMDAKKTEGGIVQRDSVECRQQIGTVGVMEKYCRNRDKVCRWHLLASHFGEGGQETQSLWTCKDWFGVAACNACADPSYDPLPPPPDLLALSEVVKAPLSLVYEHKRDRCTDQDPPPRAIYDARPRITTAILRDSLLGIPGKQTSGKNNPVKYNHLASFGKAELRNRWGAKERGQGPVTNLICELINQEYLFERGSTDLEKSRYPVLDLTDQGWEYLGHQIPSEGLQPAEPPSPRGQEQRNGGRNEVKDQRQERATDEAGDEEEIWERIGSGAQEVGQDRTETGGTADLEV</sequence>
<dbReference type="PANTHER" id="PTHR13710:SF155">
    <property type="entry name" value="ATP-DEPENDENT DNA HELICASE Q-LIKE 3"/>
    <property type="match status" value="1"/>
</dbReference>
<dbReference type="VEuPathDB" id="CryptoDB:Cvel_3941"/>
<dbReference type="Pfam" id="PF00270">
    <property type="entry name" value="DEAD"/>
    <property type="match status" value="1"/>
</dbReference>
<evidence type="ECO:0000259" key="9">
    <source>
        <dbReference type="PROSITE" id="PS51192"/>
    </source>
</evidence>
<dbReference type="InterPro" id="IPR004589">
    <property type="entry name" value="DNA_helicase_ATP-dep_RecQ"/>
</dbReference>
<dbReference type="InterPro" id="IPR036388">
    <property type="entry name" value="WH-like_DNA-bd_sf"/>
</dbReference>
<gene>
    <name evidence="11" type="ORF">Cvel_3941</name>
</gene>
<dbReference type="EMBL" id="CDMZ01000750">
    <property type="protein sequence ID" value="CEM20759.1"/>
    <property type="molecule type" value="Genomic_DNA"/>
</dbReference>
<evidence type="ECO:0000256" key="6">
    <source>
        <dbReference type="ARBA" id="ARBA00034617"/>
    </source>
</evidence>
<reference evidence="11" key="1">
    <citation type="submission" date="2014-11" db="EMBL/GenBank/DDBJ databases">
        <authorList>
            <person name="Otto D Thomas"/>
            <person name="Naeem Raeece"/>
        </authorList>
    </citation>
    <scope>NUCLEOTIDE SEQUENCE</scope>
</reference>
<dbReference type="CDD" id="cd17920">
    <property type="entry name" value="DEXHc_RecQ"/>
    <property type="match status" value="1"/>
</dbReference>
<dbReference type="InterPro" id="IPR027417">
    <property type="entry name" value="P-loop_NTPase"/>
</dbReference>
<feature type="domain" description="Helicase ATP-binding" evidence="9">
    <location>
        <begin position="1"/>
        <end position="131"/>
    </location>
</feature>
<dbReference type="GO" id="GO:0005694">
    <property type="term" value="C:chromosome"/>
    <property type="evidence" value="ECO:0007669"/>
    <property type="project" value="TreeGrafter"/>
</dbReference>
<keyword evidence="5" id="KW-0067">ATP-binding</keyword>
<feature type="domain" description="Helicase C-terminal" evidence="10">
    <location>
        <begin position="156"/>
        <end position="314"/>
    </location>
</feature>
<accession>A0A0G4FZJ7</accession>
<dbReference type="PANTHER" id="PTHR13710">
    <property type="entry name" value="DNA HELICASE RECQ FAMILY MEMBER"/>
    <property type="match status" value="1"/>
</dbReference>
<name>A0A0G4FZJ7_9ALVE</name>
<dbReference type="InterPro" id="IPR001650">
    <property type="entry name" value="Helicase_C-like"/>
</dbReference>
<proteinExistence type="inferred from homology"/>
<dbReference type="SMART" id="SM00490">
    <property type="entry name" value="HELICc"/>
    <property type="match status" value="1"/>
</dbReference>
<dbReference type="GO" id="GO:0009378">
    <property type="term" value="F:four-way junction helicase activity"/>
    <property type="evidence" value="ECO:0007669"/>
    <property type="project" value="TreeGrafter"/>
</dbReference>
<dbReference type="EC" id="5.6.2.4" evidence="7"/>
<dbReference type="Gene3D" id="1.10.10.10">
    <property type="entry name" value="Winged helix-like DNA-binding domain superfamily/Winged helix DNA-binding domain"/>
    <property type="match status" value="1"/>
</dbReference>
<dbReference type="InterPro" id="IPR011545">
    <property type="entry name" value="DEAD/DEAH_box_helicase_dom"/>
</dbReference>